<accession>A0AAV9VRJ7</accession>
<gene>
    <name evidence="2" type="ORF">TWF481_002834</name>
</gene>
<dbReference type="EMBL" id="JAVHJL010000012">
    <property type="protein sequence ID" value="KAK6495788.1"/>
    <property type="molecule type" value="Genomic_DNA"/>
</dbReference>
<name>A0AAV9VRJ7_9PEZI</name>
<dbReference type="Proteomes" id="UP001370758">
    <property type="component" value="Unassembled WGS sequence"/>
</dbReference>
<feature type="compositionally biased region" description="Polar residues" evidence="1">
    <location>
        <begin position="174"/>
        <end position="184"/>
    </location>
</feature>
<evidence type="ECO:0000313" key="3">
    <source>
        <dbReference type="Proteomes" id="UP001370758"/>
    </source>
</evidence>
<dbReference type="AlphaFoldDB" id="A0AAV9VRJ7"/>
<proteinExistence type="predicted"/>
<comment type="caution">
    <text evidence="2">The sequence shown here is derived from an EMBL/GenBank/DDBJ whole genome shotgun (WGS) entry which is preliminary data.</text>
</comment>
<reference evidence="2 3" key="1">
    <citation type="submission" date="2023-08" db="EMBL/GenBank/DDBJ databases">
        <authorList>
            <person name="Palmer J.M."/>
        </authorList>
    </citation>
    <scope>NUCLEOTIDE SEQUENCE [LARGE SCALE GENOMIC DNA]</scope>
    <source>
        <strain evidence="2 3">TWF481</strain>
    </source>
</reference>
<protein>
    <submittedName>
        <fullName evidence="2">Uncharacterized protein</fullName>
    </submittedName>
</protein>
<organism evidence="2 3">
    <name type="scientific">Arthrobotrys musiformis</name>
    <dbReference type="NCBI Taxonomy" id="47236"/>
    <lineage>
        <taxon>Eukaryota</taxon>
        <taxon>Fungi</taxon>
        <taxon>Dikarya</taxon>
        <taxon>Ascomycota</taxon>
        <taxon>Pezizomycotina</taxon>
        <taxon>Orbiliomycetes</taxon>
        <taxon>Orbiliales</taxon>
        <taxon>Orbiliaceae</taxon>
        <taxon>Arthrobotrys</taxon>
    </lineage>
</organism>
<sequence>MAPIWWVCFDTGAGLPIIDIHFLRKLWPLAYDSMKKETLKIKGIGDKTLAVMGFATITLYLPSLNGTDVAEITREFHVVEGLGIPMLYGGEAITSGGLVFNPRTMMIQCTHHGDILTPARMDLKRRLPPTPTPKPKIPPQEEIKHAKSRHAGSTEKSPNPRLTERSHHAKIPVNINTKDITPEQ</sequence>
<keyword evidence="3" id="KW-1185">Reference proteome</keyword>
<feature type="compositionally biased region" description="Pro residues" evidence="1">
    <location>
        <begin position="128"/>
        <end position="138"/>
    </location>
</feature>
<evidence type="ECO:0000256" key="1">
    <source>
        <dbReference type="SAM" id="MobiDB-lite"/>
    </source>
</evidence>
<evidence type="ECO:0000313" key="2">
    <source>
        <dbReference type="EMBL" id="KAK6495788.1"/>
    </source>
</evidence>
<feature type="region of interest" description="Disordered" evidence="1">
    <location>
        <begin position="124"/>
        <end position="184"/>
    </location>
</feature>